<dbReference type="AlphaFoldDB" id="A0AAD7H0N4"/>
<evidence type="ECO:0000313" key="3">
    <source>
        <dbReference type="Proteomes" id="UP001215598"/>
    </source>
</evidence>
<feature type="region of interest" description="Disordered" evidence="1">
    <location>
        <begin position="37"/>
        <end position="62"/>
    </location>
</feature>
<comment type="caution">
    <text evidence="2">The sequence shown here is derived from an EMBL/GenBank/DDBJ whole genome shotgun (WGS) entry which is preliminary data.</text>
</comment>
<dbReference type="EMBL" id="JARKIB010000418">
    <property type="protein sequence ID" value="KAJ7709422.1"/>
    <property type="molecule type" value="Genomic_DNA"/>
</dbReference>
<feature type="region of interest" description="Disordered" evidence="1">
    <location>
        <begin position="194"/>
        <end position="247"/>
    </location>
</feature>
<gene>
    <name evidence="2" type="ORF">B0H16DRAFT_1745825</name>
</gene>
<proteinExistence type="predicted"/>
<evidence type="ECO:0000256" key="1">
    <source>
        <dbReference type="SAM" id="MobiDB-lite"/>
    </source>
</evidence>
<reference evidence="2" key="1">
    <citation type="submission" date="2023-03" db="EMBL/GenBank/DDBJ databases">
        <title>Massive genome expansion in bonnet fungi (Mycena s.s.) driven by repeated elements and novel gene families across ecological guilds.</title>
        <authorList>
            <consortium name="Lawrence Berkeley National Laboratory"/>
            <person name="Harder C.B."/>
            <person name="Miyauchi S."/>
            <person name="Viragh M."/>
            <person name="Kuo A."/>
            <person name="Thoen E."/>
            <person name="Andreopoulos B."/>
            <person name="Lu D."/>
            <person name="Skrede I."/>
            <person name="Drula E."/>
            <person name="Henrissat B."/>
            <person name="Morin E."/>
            <person name="Kohler A."/>
            <person name="Barry K."/>
            <person name="LaButti K."/>
            <person name="Morin E."/>
            <person name="Salamov A."/>
            <person name="Lipzen A."/>
            <person name="Mereny Z."/>
            <person name="Hegedus B."/>
            <person name="Baldrian P."/>
            <person name="Stursova M."/>
            <person name="Weitz H."/>
            <person name="Taylor A."/>
            <person name="Grigoriev I.V."/>
            <person name="Nagy L.G."/>
            <person name="Martin F."/>
            <person name="Kauserud H."/>
        </authorList>
    </citation>
    <scope>NUCLEOTIDE SEQUENCE</scope>
    <source>
        <strain evidence="2">CBHHK182m</strain>
    </source>
</reference>
<feature type="compositionally biased region" description="Basic residues" evidence="1">
    <location>
        <begin position="52"/>
        <end position="62"/>
    </location>
</feature>
<organism evidence="2 3">
    <name type="scientific">Mycena metata</name>
    <dbReference type="NCBI Taxonomy" id="1033252"/>
    <lineage>
        <taxon>Eukaryota</taxon>
        <taxon>Fungi</taxon>
        <taxon>Dikarya</taxon>
        <taxon>Basidiomycota</taxon>
        <taxon>Agaricomycotina</taxon>
        <taxon>Agaricomycetes</taxon>
        <taxon>Agaricomycetidae</taxon>
        <taxon>Agaricales</taxon>
        <taxon>Marasmiineae</taxon>
        <taxon>Mycenaceae</taxon>
        <taxon>Mycena</taxon>
    </lineage>
</organism>
<accession>A0AAD7H0N4</accession>
<evidence type="ECO:0000313" key="2">
    <source>
        <dbReference type="EMBL" id="KAJ7709422.1"/>
    </source>
</evidence>
<dbReference type="Proteomes" id="UP001215598">
    <property type="component" value="Unassembled WGS sequence"/>
</dbReference>
<sequence length="247" mass="27802">MAAQYRAAREALVALGRVLKRNEWERTLKPLADADVRGMPRATFGDPERQKATKQPKRRRVKRARVAKTPTAVSWIWMAQARLPEAGESAAMNEALRIEWAKARARALRWTEEIDLLEEEMRRILQFLAWRSEWWMDRVESRGLAERAQLEGETAYALRQAVFHADLAEHFATLWVGLPELIRRGRDGVEAVSNAEETAPNAAGVDEAEEGDGEDGEDGEDDDDDEGARPVPALAGEPNPLYFEVAS</sequence>
<feature type="compositionally biased region" description="Acidic residues" evidence="1">
    <location>
        <begin position="206"/>
        <end position="226"/>
    </location>
</feature>
<keyword evidence="3" id="KW-1185">Reference proteome</keyword>
<protein>
    <submittedName>
        <fullName evidence="2">Uncharacterized protein</fullName>
    </submittedName>
</protein>
<name>A0AAD7H0N4_9AGAR</name>